<dbReference type="SUPFAM" id="SSF46689">
    <property type="entry name" value="Homeodomain-like"/>
    <property type="match status" value="2"/>
</dbReference>
<dbReference type="InterPro" id="IPR003313">
    <property type="entry name" value="AraC-bd"/>
</dbReference>
<dbReference type="AlphaFoldDB" id="A0A386H3N5"/>
<evidence type="ECO:0000256" key="2">
    <source>
        <dbReference type="ARBA" id="ARBA00023125"/>
    </source>
</evidence>
<dbReference type="OrthoDB" id="9774814at2"/>
<keyword evidence="6" id="KW-1185">Reference proteome</keyword>
<organism evidence="5 6">
    <name type="scientific">Clostridium fermenticellae</name>
    <dbReference type="NCBI Taxonomy" id="2068654"/>
    <lineage>
        <taxon>Bacteria</taxon>
        <taxon>Bacillati</taxon>
        <taxon>Bacillota</taxon>
        <taxon>Clostridia</taxon>
        <taxon>Eubacteriales</taxon>
        <taxon>Clostridiaceae</taxon>
        <taxon>Clostridium</taxon>
    </lineage>
</organism>
<dbReference type="PRINTS" id="PR00032">
    <property type="entry name" value="HTHARAC"/>
</dbReference>
<evidence type="ECO:0000313" key="5">
    <source>
        <dbReference type="EMBL" id="AYD40341.1"/>
    </source>
</evidence>
<evidence type="ECO:0000256" key="1">
    <source>
        <dbReference type="ARBA" id="ARBA00023015"/>
    </source>
</evidence>
<dbReference type="Gene3D" id="1.10.10.60">
    <property type="entry name" value="Homeodomain-like"/>
    <property type="match status" value="2"/>
</dbReference>
<dbReference type="GO" id="GO:0003700">
    <property type="term" value="F:DNA-binding transcription factor activity"/>
    <property type="evidence" value="ECO:0007669"/>
    <property type="project" value="InterPro"/>
</dbReference>
<accession>A0A386H3N5</accession>
<dbReference type="RefSeq" id="WP_119971927.1">
    <property type="nucleotide sequence ID" value="NZ_CP032416.1"/>
</dbReference>
<dbReference type="PROSITE" id="PS01124">
    <property type="entry name" value="HTH_ARAC_FAMILY_2"/>
    <property type="match status" value="1"/>
</dbReference>
<dbReference type="EMBL" id="CP032416">
    <property type="protein sequence ID" value="AYD40341.1"/>
    <property type="molecule type" value="Genomic_DNA"/>
</dbReference>
<dbReference type="PANTHER" id="PTHR43280">
    <property type="entry name" value="ARAC-FAMILY TRANSCRIPTIONAL REGULATOR"/>
    <property type="match status" value="1"/>
</dbReference>
<dbReference type="GO" id="GO:0043565">
    <property type="term" value="F:sequence-specific DNA binding"/>
    <property type="evidence" value="ECO:0007669"/>
    <property type="project" value="InterPro"/>
</dbReference>
<dbReference type="InterPro" id="IPR014710">
    <property type="entry name" value="RmlC-like_jellyroll"/>
</dbReference>
<dbReference type="Pfam" id="PF02311">
    <property type="entry name" value="AraC_binding"/>
    <property type="match status" value="1"/>
</dbReference>
<dbReference type="SUPFAM" id="SSF51215">
    <property type="entry name" value="Regulatory protein AraC"/>
    <property type="match status" value="1"/>
</dbReference>
<dbReference type="Proteomes" id="UP000266301">
    <property type="component" value="Chromosome"/>
</dbReference>
<proteinExistence type="predicted"/>
<dbReference type="InterPro" id="IPR018060">
    <property type="entry name" value="HTH_AraC"/>
</dbReference>
<feature type="domain" description="HTH araC/xylS-type" evidence="4">
    <location>
        <begin position="186"/>
        <end position="283"/>
    </location>
</feature>
<evidence type="ECO:0000313" key="6">
    <source>
        <dbReference type="Proteomes" id="UP000266301"/>
    </source>
</evidence>
<reference evidence="5 6" key="1">
    <citation type="journal article" date="2019" name="Int. J. Syst. Evol. Microbiol.">
        <title>Clostridium fermenticellae sp. nov., isolated from the mud in a fermentation cellar for the production of the Chinese liquor, baijiu.</title>
        <authorList>
            <person name="Xu P.X."/>
            <person name="Chai L.J."/>
            <person name="Qiu T."/>
            <person name="Zhang X.J."/>
            <person name="Lu Z.M."/>
            <person name="Xiao C."/>
            <person name="Wang S.T."/>
            <person name="Shen C.H."/>
            <person name="Shi J.S."/>
            <person name="Xu Z.H."/>
        </authorList>
    </citation>
    <scope>NUCLEOTIDE SEQUENCE [LARGE SCALE GENOMIC DNA]</scope>
    <source>
        <strain evidence="5 6">JN500901</strain>
    </source>
</reference>
<evidence type="ECO:0000259" key="4">
    <source>
        <dbReference type="PROSITE" id="PS01124"/>
    </source>
</evidence>
<dbReference type="InterPro" id="IPR037923">
    <property type="entry name" value="HTH-like"/>
</dbReference>
<dbReference type="KEGG" id="cfer:D4Z93_07320"/>
<sequence length="283" mass="33880">MPHDTLLKIKRGYLKNDFEIFHLKDKKDINFEFHYHNFNKIVIFISGNVTYLIEGKSYKLKPWDILFVNNNDIHKAVIDSNKIYERIIIWVNSDFLIKYNDKCNLLSCFELASKQRFNLLRLEQKNLKDIRNILFNIEDTFKNNELGYKILRISFFLQFMVYINRLFLDQKDISNLTDIEYNESIGQILNYINNNLNKDLSIDFLASKFFVNKYYMMHKFKSQTGYTIHNYILQKRLIMSNNLIKSGMNITDACIECGFKDYSNFIRAFKKTFGVSPKKYNKL</sequence>
<dbReference type="InterPro" id="IPR009057">
    <property type="entry name" value="Homeodomain-like_sf"/>
</dbReference>
<protein>
    <submittedName>
        <fullName evidence="5">AraC family transcriptional regulator</fullName>
    </submittedName>
</protein>
<dbReference type="Pfam" id="PF12833">
    <property type="entry name" value="HTH_18"/>
    <property type="match status" value="1"/>
</dbReference>
<keyword evidence="1" id="KW-0805">Transcription regulation</keyword>
<keyword evidence="2" id="KW-0238">DNA-binding</keyword>
<dbReference type="PANTHER" id="PTHR43280:SF34">
    <property type="entry name" value="ARAC-FAMILY TRANSCRIPTIONAL REGULATOR"/>
    <property type="match status" value="1"/>
</dbReference>
<evidence type="ECO:0000256" key="3">
    <source>
        <dbReference type="ARBA" id="ARBA00023163"/>
    </source>
</evidence>
<dbReference type="InterPro" id="IPR020449">
    <property type="entry name" value="Tscrpt_reg_AraC-type_HTH"/>
</dbReference>
<name>A0A386H3N5_9CLOT</name>
<keyword evidence="3" id="KW-0804">Transcription</keyword>
<dbReference type="Gene3D" id="2.60.120.10">
    <property type="entry name" value="Jelly Rolls"/>
    <property type="match status" value="1"/>
</dbReference>
<dbReference type="SMART" id="SM00342">
    <property type="entry name" value="HTH_ARAC"/>
    <property type="match status" value="1"/>
</dbReference>
<gene>
    <name evidence="5" type="ORF">D4Z93_07320</name>
</gene>